<dbReference type="PANTHER" id="PTHR14015">
    <property type="entry name" value="OPIOID GROWTH FACTOR RECEPTOR OGFR ZETA-TYPE OPIOID RECEPTOR"/>
    <property type="match status" value="1"/>
</dbReference>
<evidence type="ECO:0000256" key="1">
    <source>
        <dbReference type="ARBA" id="ARBA00010365"/>
    </source>
</evidence>
<name>A0AAW0DAH9_9AGAR</name>
<sequence length="272" mass="32089">MKQVQRLLFGSPFRRLTRPTMTTSIPRDVQEFLDSYPHGSNDTRQADNLGFYTNALRSRPDELLIEEMHEQWHGDYNKLERKHGFIQWLFPIREHGMNFESQPLQPHELTAIKADPRALERLLASYKLMLDFYGMRLVSEQTGAVDRSMPPRNFQPRYENLVRSSHNYLRISRILKCLSEFGFEHLNAGFLLHVLSEQSEAHELNNPGLRNSMDRWWANCIRNQEEREWIGGIIAKVRQNDGYVFTREMYAAALDQRQRTGSFRSEDMKVEL</sequence>
<dbReference type="InterPro" id="IPR006757">
    <property type="entry name" value="OGF_rcpt"/>
</dbReference>
<reference evidence="3 4" key="1">
    <citation type="journal article" date="2024" name="J Genomics">
        <title>Draft genome sequencing and assembly of Favolaschia claudopus CIRM-BRFM 2984 isolated from oak limbs.</title>
        <authorList>
            <person name="Navarro D."/>
            <person name="Drula E."/>
            <person name="Chaduli D."/>
            <person name="Cazenave R."/>
            <person name="Ahrendt S."/>
            <person name="Wang J."/>
            <person name="Lipzen A."/>
            <person name="Daum C."/>
            <person name="Barry K."/>
            <person name="Grigoriev I.V."/>
            <person name="Favel A."/>
            <person name="Rosso M.N."/>
            <person name="Martin F."/>
        </authorList>
    </citation>
    <scope>NUCLEOTIDE SEQUENCE [LARGE SCALE GENOMIC DNA]</scope>
    <source>
        <strain evidence="3 4">CIRM-BRFM 2984</strain>
    </source>
</reference>
<keyword evidence="4" id="KW-1185">Reference proteome</keyword>
<dbReference type="GO" id="GO:0016020">
    <property type="term" value="C:membrane"/>
    <property type="evidence" value="ECO:0007669"/>
    <property type="project" value="InterPro"/>
</dbReference>
<gene>
    <name evidence="3" type="ORF">R3P38DRAFT_2869657</name>
</gene>
<accession>A0AAW0DAH9</accession>
<dbReference type="GO" id="GO:0140625">
    <property type="term" value="F:opioid growth factor receptor activity"/>
    <property type="evidence" value="ECO:0007669"/>
    <property type="project" value="InterPro"/>
</dbReference>
<feature type="domain" description="Opioid growth factor receptor (OGFr) conserved" evidence="2">
    <location>
        <begin position="44"/>
        <end position="233"/>
    </location>
</feature>
<evidence type="ECO:0000313" key="3">
    <source>
        <dbReference type="EMBL" id="KAK7048486.1"/>
    </source>
</evidence>
<dbReference type="InterPro" id="IPR039574">
    <property type="entry name" value="OGFr"/>
</dbReference>
<comment type="caution">
    <text evidence="3">The sequence shown here is derived from an EMBL/GenBank/DDBJ whole genome shotgun (WGS) entry which is preliminary data.</text>
</comment>
<dbReference type="PANTHER" id="PTHR14015:SF2">
    <property type="entry name" value="OPIOID GROWTH FACTOR RECEPTOR (OGFR) CONSERVED DOMAIN-CONTAINING PROTEIN"/>
    <property type="match status" value="1"/>
</dbReference>
<evidence type="ECO:0000313" key="4">
    <source>
        <dbReference type="Proteomes" id="UP001362999"/>
    </source>
</evidence>
<dbReference type="Proteomes" id="UP001362999">
    <property type="component" value="Unassembled WGS sequence"/>
</dbReference>
<protein>
    <submittedName>
        <fullName evidence="3">OGFr-N domain-containing protein</fullName>
    </submittedName>
</protein>
<organism evidence="3 4">
    <name type="scientific">Favolaschia claudopus</name>
    <dbReference type="NCBI Taxonomy" id="2862362"/>
    <lineage>
        <taxon>Eukaryota</taxon>
        <taxon>Fungi</taxon>
        <taxon>Dikarya</taxon>
        <taxon>Basidiomycota</taxon>
        <taxon>Agaricomycotina</taxon>
        <taxon>Agaricomycetes</taxon>
        <taxon>Agaricomycetidae</taxon>
        <taxon>Agaricales</taxon>
        <taxon>Marasmiineae</taxon>
        <taxon>Mycenaceae</taxon>
        <taxon>Favolaschia</taxon>
    </lineage>
</organism>
<dbReference type="AlphaFoldDB" id="A0AAW0DAH9"/>
<comment type="similarity">
    <text evidence="1">Belongs to the opioid growth factor receptor family.</text>
</comment>
<dbReference type="EMBL" id="JAWWNJ010000009">
    <property type="protein sequence ID" value="KAK7048486.1"/>
    <property type="molecule type" value="Genomic_DNA"/>
</dbReference>
<evidence type="ECO:0000259" key="2">
    <source>
        <dbReference type="Pfam" id="PF04664"/>
    </source>
</evidence>
<dbReference type="Pfam" id="PF04664">
    <property type="entry name" value="OGFr_N"/>
    <property type="match status" value="1"/>
</dbReference>
<proteinExistence type="inferred from homology"/>